<organism evidence="1 2">
    <name type="scientific">Kineococcus aurantiacus</name>
    <dbReference type="NCBI Taxonomy" id="37633"/>
    <lineage>
        <taxon>Bacteria</taxon>
        <taxon>Bacillati</taxon>
        <taxon>Actinomycetota</taxon>
        <taxon>Actinomycetes</taxon>
        <taxon>Kineosporiales</taxon>
        <taxon>Kineosporiaceae</taxon>
        <taxon>Kineococcus</taxon>
    </lineage>
</organism>
<dbReference type="EMBL" id="JACCBB010000001">
    <property type="protein sequence ID" value="NYD22846.1"/>
    <property type="molecule type" value="Genomic_DNA"/>
</dbReference>
<sequence length="80" mass="8367">MTLHPGQRIAFSGHFLAPRADLVVRAQRAGLRVEAAVTDRTDVLIANDAGSGEAAVRAALAHGTPIVDEYTFDALLAVTA</sequence>
<dbReference type="Gene3D" id="3.40.50.10190">
    <property type="entry name" value="BRCT domain"/>
    <property type="match status" value="1"/>
</dbReference>
<dbReference type="InterPro" id="IPR036420">
    <property type="entry name" value="BRCT_dom_sf"/>
</dbReference>
<dbReference type="RefSeq" id="WP_179752130.1">
    <property type="nucleotide sequence ID" value="NZ_BAAAGN010000020.1"/>
</dbReference>
<keyword evidence="1" id="KW-0808">Transferase</keyword>
<evidence type="ECO:0000313" key="1">
    <source>
        <dbReference type="EMBL" id="NYD22846.1"/>
    </source>
</evidence>
<keyword evidence="1" id="KW-0548">Nucleotidyltransferase</keyword>
<evidence type="ECO:0000313" key="2">
    <source>
        <dbReference type="Proteomes" id="UP000521922"/>
    </source>
</evidence>
<comment type="caution">
    <text evidence="1">The sequence shown here is derived from an EMBL/GenBank/DDBJ whole genome shotgun (WGS) entry which is preliminary data.</text>
</comment>
<dbReference type="AlphaFoldDB" id="A0A7Y9DLR3"/>
<keyword evidence="2" id="KW-1185">Reference proteome</keyword>
<accession>A0A7Y9DLR3</accession>
<dbReference type="SUPFAM" id="SSF52113">
    <property type="entry name" value="BRCT domain"/>
    <property type="match status" value="1"/>
</dbReference>
<dbReference type="EC" id="2.7.7.7" evidence="1"/>
<name>A0A7Y9DLR3_9ACTN</name>
<gene>
    <name evidence="1" type="ORF">BJ968_002386</name>
</gene>
<reference evidence="1 2" key="1">
    <citation type="submission" date="2020-07" db="EMBL/GenBank/DDBJ databases">
        <title>Sequencing the genomes of 1000 actinobacteria strains.</title>
        <authorList>
            <person name="Klenk H.-P."/>
        </authorList>
    </citation>
    <scope>NUCLEOTIDE SEQUENCE [LARGE SCALE GENOMIC DNA]</scope>
    <source>
        <strain evidence="1 2">DSM 7487</strain>
    </source>
</reference>
<protein>
    <submittedName>
        <fullName evidence="1">DNA polymerase-3 subunit epsilon</fullName>
        <ecNumber evidence="1">2.7.7.7</ecNumber>
    </submittedName>
</protein>
<dbReference type="Proteomes" id="UP000521922">
    <property type="component" value="Unassembled WGS sequence"/>
</dbReference>
<dbReference type="GO" id="GO:0003887">
    <property type="term" value="F:DNA-directed DNA polymerase activity"/>
    <property type="evidence" value="ECO:0007669"/>
    <property type="project" value="UniProtKB-EC"/>
</dbReference>
<proteinExistence type="predicted"/>